<feature type="domain" description="Transposase IS204/IS1001/IS1096/IS1165 zinc-finger" evidence="3">
    <location>
        <begin position="35"/>
        <end position="79"/>
    </location>
</feature>
<dbReference type="Pfam" id="PF14690">
    <property type="entry name" value="Zn_ribbon_ISL3"/>
    <property type="match status" value="1"/>
</dbReference>
<dbReference type="AlphaFoldDB" id="A0A9E6MX15"/>
<accession>A0A9E6MX15</accession>
<protein>
    <submittedName>
        <fullName evidence="4">ISL3 family transposase</fullName>
    </submittedName>
</protein>
<name>A0A9E6MX15_9PROT</name>
<dbReference type="PANTHER" id="PTHR33498">
    <property type="entry name" value="TRANSPOSASE FOR INSERTION SEQUENCE ELEMENT IS1557"/>
    <property type="match status" value="1"/>
</dbReference>
<feature type="domain" description="Transposase IS204/IS1001/IS1096/IS1165 DDE" evidence="1">
    <location>
        <begin position="150"/>
        <end position="378"/>
    </location>
</feature>
<dbReference type="EMBL" id="CP071137">
    <property type="protein sequence ID" value="QWY77972.1"/>
    <property type="molecule type" value="Genomic_DNA"/>
</dbReference>
<reference evidence="4" key="1">
    <citation type="submission" date="2021-02" db="EMBL/GenBank/DDBJ databases">
        <title>Comparative genomics of Ferrovum myxofaciens strains, predominant extremophile bacteria forming large biofilm stalactites in acid mine ecosystems.</title>
        <authorList>
            <person name="Burkartova K."/>
            <person name="Ridl J."/>
            <person name="Pajer P."/>
            <person name="Falteisek L."/>
        </authorList>
    </citation>
    <scope>NUCLEOTIDE SEQUENCE</scope>
    <source>
        <strain evidence="4">MI1III</strain>
    </source>
</reference>
<evidence type="ECO:0000313" key="4">
    <source>
        <dbReference type="EMBL" id="QWY77972.1"/>
    </source>
</evidence>
<evidence type="ECO:0000259" key="1">
    <source>
        <dbReference type="Pfam" id="PF01610"/>
    </source>
</evidence>
<dbReference type="InterPro" id="IPR029261">
    <property type="entry name" value="Transposase_Znf"/>
</dbReference>
<organism evidence="4 5">
    <name type="scientific">Ferrovum myxofaciens</name>
    <dbReference type="NCBI Taxonomy" id="416213"/>
    <lineage>
        <taxon>Bacteria</taxon>
        <taxon>Pseudomonadati</taxon>
        <taxon>Pseudomonadota</taxon>
        <taxon>Betaproteobacteria</taxon>
        <taxon>Ferrovales</taxon>
        <taxon>Ferrovaceae</taxon>
        <taxon>Ferrovum</taxon>
    </lineage>
</organism>
<dbReference type="RefSeq" id="WP_273145464.1">
    <property type="nucleotide sequence ID" value="NZ_CP053675.1"/>
</dbReference>
<evidence type="ECO:0000259" key="2">
    <source>
        <dbReference type="Pfam" id="PF13542"/>
    </source>
</evidence>
<dbReference type="Pfam" id="PF13542">
    <property type="entry name" value="HTH_Tnp_ISL3"/>
    <property type="match status" value="1"/>
</dbReference>
<feature type="domain" description="Transposase IS204/IS1001/IS1096/IS1165 helix-turn-helix" evidence="2">
    <location>
        <begin position="90"/>
        <end position="134"/>
    </location>
</feature>
<evidence type="ECO:0000259" key="3">
    <source>
        <dbReference type="Pfam" id="PF14690"/>
    </source>
</evidence>
<dbReference type="InterPro" id="IPR032877">
    <property type="entry name" value="Transposase_HTH"/>
</dbReference>
<sequence length="454" mass="52114">MTDFLNLANLRCVSVVEHDDYYAVQARPADSNGNILCPYCTAAHPYGHGSNKPSFMDTPSHGKKVIITIDRKRYRCRGCGKTFAEPIADIDDKCDATKRLVAYIEKKSLKTTFSAVAREVGVNEKTVRNVFTDFSANLAKNHVFETPRVLGIDEIHLVRGYRCMITNIEKKTIYDMLPKRNKEDILPYFIKLPNKETIEVVTMDMWRPYKQVVEQVLPGLPIVIDKFHIVKMANSCLEKARKGIRESLGKKERIKLMNDRFTLLKRTRQLTESQKELVSAWSDKFPEIGYAYTAKESFFDIFDSDYSIDEAKGALSAWVGCLDKTVAPYYQELLTALSNWQCEILNGFAHRYTNAYTECANRLVRDKDRIGRGYSFDVIRSLMVYDNAANSEGSTSIRSQIRRQKNIEDGFMKFMLVSSYQNEIEYEMVDKVVTKHYGAHIPTLCAKLERGDFE</sequence>
<dbReference type="NCBIfam" id="NF033550">
    <property type="entry name" value="transpos_ISL3"/>
    <property type="match status" value="1"/>
</dbReference>
<dbReference type="Pfam" id="PF01610">
    <property type="entry name" value="DDE_Tnp_ISL3"/>
    <property type="match status" value="1"/>
</dbReference>
<evidence type="ECO:0000313" key="5">
    <source>
        <dbReference type="Proteomes" id="UP000683551"/>
    </source>
</evidence>
<dbReference type="Proteomes" id="UP000683551">
    <property type="component" value="Chromosome"/>
</dbReference>
<dbReference type="InterPro" id="IPR002560">
    <property type="entry name" value="Transposase_DDE"/>
</dbReference>
<proteinExistence type="predicted"/>
<dbReference type="InterPro" id="IPR047951">
    <property type="entry name" value="Transpos_ISL3"/>
</dbReference>
<gene>
    <name evidence="4" type="ORF">JZL65_02475</name>
</gene>
<dbReference type="PANTHER" id="PTHR33498:SF1">
    <property type="entry name" value="TRANSPOSASE FOR INSERTION SEQUENCE ELEMENT IS1557"/>
    <property type="match status" value="1"/>
</dbReference>